<dbReference type="SUPFAM" id="SSF51182">
    <property type="entry name" value="RmlC-like cupins"/>
    <property type="match status" value="1"/>
</dbReference>
<accession>A0A6J5Z0C5</accession>
<dbReference type="AlphaFoldDB" id="A0A6J5Z0C5"/>
<dbReference type="NCBIfam" id="TIGR01221">
    <property type="entry name" value="rmlC"/>
    <property type="match status" value="1"/>
</dbReference>
<sequence length="189" mass="20978">MTWEELEIPGVYLVTPNVHHDSRGFFFESFKESALESQTAETFEIAQMNTSFSVKNTVRGIHFTNSSIGQAKYVSCTQGEIIDVVLDIRVGSPTFGQHISVALSEENQQSLFIPKDLGHAFWVTSDDARVTYLCSSEYDAKNDKSINPMDDSLSLPWSGSPDLVVSEKDLAAPTLKEAQVRNILPIFPS</sequence>
<dbReference type="InterPro" id="IPR011051">
    <property type="entry name" value="RmlC_Cupin_sf"/>
</dbReference>
<name>A0A6J5Z0C5_9ZZZZ</name>
<organism evidence="1">
    <name type="scientific">freshwater metagenome</name>
    <dbReference type="NCBI Taxonomy" id="449393"/>
    <lineage>
        <taxon>unclassified sequences</taxon>
        <taxon>metagenomes</taxon>
        <taxon>ecological metagenomes</taxon>
    </lineage>
</organism>
<proteinExistence type="predicted"/>
<dbReference type="GO" id="GO:0008830">
    <property type="term" value="F:dTDP-4-dehydrorhamnose 3,5-epimerase activity"/>
    <property type="evidence" value="ECO:0007669"/>
    <property type="project" value="InterPro"/>
</dbReference>
<dbReference type="InterPro" id="IPR014710">
    <property type="entry name" value="RmlC-like_jellyroll"/>
</dbReference>
<dbReference type="InterPro" id="IPR000888">
    <property type="entry name" value="RmlC-like"/>
</dbReference>
<gene>
    <name evidence="1" type="ORF">UFOPK3770_00565</name>
</gene>
<dbReference type="Gene3D" id="2.60.120.10">
    <property type="entry name" value="Jelly Rolls"/>
    <property type="match status" value="1"/>
</dbReference>
<reference evidence="1" key="1">
    <citation type="submission" date="2020-05" db="EMBL/GenBank/DDBJ databases">
        <authorList>
            <person name="Chiriac C."/>
            <person name="Salcher M."/>
            <person name="Ghai R."/>
            <person name="Kavagutti S V."/>
        </authorList>
    </citation>
    <scope>NUCLEOTIDE SEQUENCE</scope>
</reference>
<dbReference type="GO" id="GO:0019305">
    <property type="term" value="P:dTDP-rhamnose biosynthetic process"/>
    <property type="evidence" value="ECO:0007669"/>
    <property type="project" value="TreeGrafter"/>
</dbReference>
<dbReference type="CDD" id="cd00438">
    <property type="entry name" value="cupin_RmlC"/>
    <property type="match status" value="1"/>
</dbReference>
<dbReference type="PANTHER" id="PTHR21047:SF2">
    <property type="entry name" value="THYMIDINE DIPHOSPHO-4-KETO-RHAMNOSE 3,5-EPIMERASE"/>
    <property type="match status" value="1"/>
</dbReference>
<dbReference type="EMBL" id="CAESAJ010000045">
    <property type="protein sequence ID" value="CAB4335934.1"/>
    <property type="molecule type" value="Genomic_DNA"/>
</dbReference>
<protein>
    <submittedName>
        <fullName evidence="1">Unannotated protein</fullName>
    </submittedName>
</protein>
<dbReference type="GO" id="GO:0000271">
    <property type="term" value="P:polysaccharide biosynthetic process"/>
    <property type="evidence" value="ECO:0007669"/>
    <property type="project" value="TreeGrafter"/>
</dbReference>
<dbReference type="PANTHER" id="PTHR21047">
    <property type="entry name" value="DTDP-6-DEOXY-D-GLUCOSE-3,5 EPIMERASE"/>
    <property type="match status" value="1"/>
</dbReference>
<evidence type="ECO:0000313" key="1">
    <source>
        <dbReference type="EMBL" id="CAB4335934.1"/>
    </source>
</evidence>
<dbReference type="Pfam" id="PF00908">
    <property type="entry name" value="dTDP_sugar_isom"/>
    <property type="match status" value="1"/>
</dbReference>
<dbReference type="GO" id="GO:0005829">
    <property type="term" value="C:cytosol"/>
    <property type="evidence" value="ECO:0007669"/>
    <property type="project" value="TreeGrafter"/>
</dbReference>